<name>A0A7C7D636_9FIRM</name>
<dbReference type="PRINTS" id="PR00614">
    <property type="entry name" value="NIHGNASESMLL"/>
</dbReference>
<comment type="caution">
    <text evidence="4">The sequence shown here is derived from an EMBL/GenBank/DDBJ whole genome shotgun (WGS) entry which is preliminary data.</text>
</comment>
<dbReference type="InterPro" id="IPR001821">
    <property type="entry name" value="NiFe_hydrogenase_ssu"/>
</dbReference>
<protein>
    <submittedName>
        <fullName evidence="4">Twin-arginine translocation signal domain-containing protein</fullName>
    </submittedName>
</protein>
<dbReference type="InterPro" id="IPR037024">
    <property type="entry name" value="NiFe_Hase_small_N_sf"/>
</dbReference>
<accession>A0A7C7D636</accession>
<proteinExistence type="predicted"/>
<keyword evidence="2" id="KW-0560">Oxidoreductase</keyword>
<dbReference type="PROSITE" id="PS51318">
    <property type="entry name" value="TAT"/>
    <property type="match status" value="1"/>
</dbReference>
<dbReference type="PANTHER" id="PTHR30013">
    <property type="entry name" value="NIFE / NIFESE HYDROGENASE SMALL SUBUNIT FAMILY MEMBER"/>
    <property type="match status" value="1"/>
</dbReference>
<dbReference type="AlphaFoldDB" id="A0A7C7D636"/>
<dbReference type="SUPFAM" id="SSF56770">
    <property type="entry name" value="HydA/Nqo6-like"/>
    <property type="match status" value="1"/>
</dbReference>
<dbReference type="Gene3D" id="3.40.50.700">
    <property type="entry name" value="NADH:ubiquinone oxidoreductase-like, 20kDa subunit"/>
    <property type="match status" value="1"/>
</dbReference>
<dbReference type="GO" id="GO:0009375">
    <property type="term" value="C:ferredoxin hydrogenase complex"/>
    <property type="evidence" value="ECO:0007669"/>
    <property type="project" value="InterPro"/>
</dbReference>
<evidence type="ECO:0000256" key="2">
    <source>
        <dbReference type="ARBA" id="ARBA00023002"/>
    </source>
</evidence>
<dbReference type="GO" id="GO:0009055">
    <property type="term" value="F:electron transfer activity"/>
    <property type="evidence" value="ECO:0007669"/>
    <property type="project" value="TreeGrafter"/>
</dbReference>
<evidence type="ECO:0000259" key="3">
    <source>
        <dbReference type="Pfam" id="PF01058"/>
    </source>
</evidence>
<evidence type="ECO:0000313" key="4">
    <source>
        <dbReference type="EMBL" id="HHY27173.1"/>
    </source>
</evidence>
<evidence type="ECO:0000256" key="1">
    <source>
        <dbReference type="ARBA" id="ARBA00011771"/>
    </source>
</evidence>
<dbReference type="InterPro" id="IPR006311">
    <property type="entry name" value="TAT_signal"/>
</dbReference>
<feature type="non-terminal residue" evidence="4">
    <location>
        <position position="173"/>
    </location>
</feature>
<reference evidence="4 5" key="1">
    <citation type="journal article" date="2020" name="Biotechnol. Biofuels">
        <title>New insights from the biogas microbiome by comprehensive genome-resolved metagenomics of nearly 1600 species originating from multiple anaerobic digesters.</title>
        <authorList>
            <person name="Campanaro S."/>
            <person name="Treu L."/>
            <person name="Rodriguez-R L.M."/>
            <person name="Kovalovszki A."/>
            <person name="Ziels R.M."/>
            <person name="Maus I."/>
            <person name="Zhu X."/>
            <person name="Kougias P.G."/>
            <person name="Basile A."/>
            <person name="Luo G."/>
            <person name="Schluter A."/>
            <person name="Konstantinidis K.T."/>
            <person name="Angelidaki I."/>
        </authorList>
    </citation>
    <scope>NUCLEOTIDE SEQUENCE [LARGE SCALE GENOMIC DNA]</scope>
    <source>
        <strain evidence="4">AS05jafATM_4</strain>
    </source>
</reference>
<organism evidence="4 5">
    <name type="scientific">Desulfitobacterium dehalogenans</name>
    <dbReference type="NCBI Taxonomy" id="36854"/>
    <lineage>
        <taxon>Bacteria</taxon>
        <taxon>Bacillati</taxon>
        <taxon>Bacillota</taxon>
        <taxon>Clostridia</taxon>
        <taxon>Eubacteriales</taxon>
        <taxon>Desulfitobacteriaceae</taxon>
        <taxon>Desulfitobacterium</taxon>
    </lineage>
</organism>
<gene>
    <name evidence="4" type="ORF">GX523_10615</name>
</gene>
<feature type="domain" description="NADH:ubiquinone oxidoreductase-like 20kDa subunit" evidence="3">
    <location>
        <begin position="60"/>
        <end position="165"/>
    </location>
</feature>
<dbReference type="GO" id="GO:0008901">
    <property type="term" value="F:ferredoxin hydrogenase activity"/>
    <property type="evidence" value="ECO:0007669"/>
    <property type="project" value="InterPro"/>
</dbReference>
<dbReference type="PANTHER" id="PTHR30013:SF7">
    <property type="entry name" value="HYDROGENASE-2 SMALL CHAIN"/>
    <property type="match status" value="1"/>
</dbReference>
<dbReference type="GO" id="GO:0016020">
    <property type="term" value="C:membrane"/>
    <property type="evidence" value="ECO:0007669"/>
    <property type="project" value="TreeGrafter"/>
</dbReference>
<dbReference type="Proteomes" id="UP000553059">
    <property type="component" value="Unassembled WGS sequence"/>
</dbReference>
<evidence type="ECO:0000313" key="5">
    <source>
        <dbReference type="Proteomes" id="UP000553059"/>
    </source>
</evidence>
<dbReference type="GO" id="GO:0009061">
    <property type="term" value="P:anaerobic respiration"/>
    <property type="evidence" value="ECO:0007669"/>
    <property type="project" value="TreeGrafter"/>
</dbReference>
<dbReference type="GO" id="GO:0051536">
    <property type="term" value="F:iron-sulfur cluster binding"/>
    <property type="evidence" value="ECO:0007669"/>
    <property type="project" value="InterPro"/>
</dbReference>
<dbReference type="InterPro" id="IPR006137">
    <property type="entry name" value="NADH_UbQ_OxRdtase-like_20kDa"/>
</dbReference>
<dbReference type="GO" id="GO:0044569">
    <property type="term" value="C:[Ni-Fe] hydrogenase complex"/>
    <property type="evidence" value="ECO:0007669"/>
    <property type="project" value="TreeGrafter"/>
</dbReference>
<dbReference type="EMBL" id="DUTF01000240">
    <property type="protein sequence ID" value="HHY27173.1"/>
    <property type="molecule type" value="Genomic_DNA"/>
</dbReference>
<dbReference type="NCBIfam" id="TIGR01409">
    <property type="entry name" value="TAT_signal_seq"/>
    <property type="match status" value="1"/>
</dbReference>
<comment type="subunit">
    <text evidence="1">Heterodimer of a large and a small subunit.</text>
</comment>
<dbReference type="InterPro" id="IPR019546">
    <property type="entry name" value="TAT_signal_bac_arc"/>
</dbReference>
<dbReference type="Pfam" id="PF01058">
    <property type="entry name" value="Oxidored_q6"/>
    <property type="match status" value="1"/>
</dbReference>
<sequence>MESGYQRLARRGISRRDFLKLCTFTCAALGIDLSLAPQIAEAAEANLSKKPVIWMQGQGCTGCSESLLSSADPGPEQIILDLLSVRYHPTLMAASGEQAIQSLEECITQGHYILVLEGSIPTADPRYCFVEGKPFIEQFKMAAAKAEAVIAVGSCACYGGIPRAGLTGAVGAQ</sequence>